<accession>A0ABP9WM95</accession>
<evidence type="ECO:0000313" key="1">
    <source>
        <dbReference type="EMBL" id="GAA5524220.1"/>
    </source>
</evidence>
<evidence type="ECO:0008006" key="3">
    <source>
        <dbReference type="Google" id="ProtNLM"/>
    </source>
</evidence>
<evidence type="ECO:0000313" key="2">
    <source>
        <dbReference type="Proteomes" id="UP001408594"/>
    </source>
</evidence>
<name>A0ABP9WM95_9GAMM</name>
<proteinExistence type="predicted"/>
<comment type="caution">
    <text evidence="1">The sequence shown here is derived from an EMBL/GenBank/DDBJ whole genome shotgun (WGS) entry which is preliminary data.</text>
</comment>
<sequence length="527" mass="55278">MTGMTQRCIGFFRWPGALRFLAVVVVIALLAHLTLAQTNAPTETTAVQGLTCLDDRNGRGKPKCDVLEFAPPQSFSAEPGTAPFCEAGADFVFGLDMDLVFSGDPTDNKPLLNDVALFVGQVGNDPITTDKGIASCSVATFPTTSTADWLDPNSNTLTSPWFNEDTDACGDFRRGASDTVRIKQLKVLCQGDDAANGALRIPYALTFEKGGRGSDNCPSTQDVEVDECQGGTAHVDGAVAVSAGAYIDITKQTDPAGDGQVFTYTASGPAGSKVIVRNADGSFTSGINSASDQVTFTLSDGQSARVYINALSTAQTLLIAEDQTPGWDSTAQISCSSQRGTPATSINQASRAVSAQLDENNSALACTITNFKLPLLELLKQAQPEWDAINGGNNPKAIPQSHNRYTIRLSNSGGGGVDPDSLVVTDALPDEVELFVADLTAPGQGPIAFTDGSPSSALSYVFSGLASASDGVEFSQNGTDWGYVPTPDADGFDASVRHIRIRPTGNMAPASGGNASWAEFEFRVRIK</sequence>
<dbReference type="Proteomes" id="UP001408594">
    <property type="component" value="Unassembled WGS sequence"/>
</dbReference>
<organism evidence="1 2">
    <name type="scientific">Microbulbifer aestuariivivens</name>
    <dbReference type="NCBI Taxonomy" id="1908308"/>
    <lineage>
        <taxon>Bacteria</taxon>
        <taxon>Pseudomonadati</taxon>
        <taxon>Pseudomonadota</taxon>
        <taxon>Gammaproteobacteria</taxon>
        <taxon>Cellvibrionales</taxon>
        <taxon>Microbulbiferaceae</taxon>
        <taxon>Microbulbifer</taxon>
    </lineage>
</organism>
<protein>
    <recommendedName>
        <fullName evidence="3">DUF11 domain-containing protein</fullName>
    </recommendedName>
</protein>
<dbReference type="RefSeq" id="WP_345549035.1">
    <property type="nucleotide sequence ID" value="NZ_BAABRT010000004.1"/>
</dbReference>
<reference evidence="1 2" key="1">
    <citation type="submission" date="2024-02" db="EMBL/GenBank/DDBJ databases">
        <title>Microbulbifer aestuariivivens NBRC 112533.</title>
        <authorList>
            <person name="Ichikawa N."/>
            <person name="Katano-Makiyama Y."/>
            <person name="Hidaka K."/>
        </authorList>
    </citation>
    <scope>NUCLEOTIDE SEQUENCE [LARGE SCALE GENOMIC DNA]</scope>
    <source>
        <strain evidence="1 2">NBRC 112533</strain>
    </source>
</reference>
<gene>
    <name evidence="1" type="ORF">Maes01_00774</name>
</gene>
<dbReference type="EMBL" id="BAABRT010000004">
    <property type="protein sequence ID" value="GAA5524220.1"/>
    <property type="molecule type" value="Genomic_DNA"/>
</dbReference>
<keyword evidence="2" id="KW-1185">Reference proteome</keyword>